<evidence type="ECO:0000256" key="5">
    <source>
        <dbReference type="ARBA" id="ARBA00037673"/>
    </source>
</evidence>
<dbReference type="KEGG" id="umr:103677765"/>
<comment type="function">
    <text evidence="5">May bind free porphyrinogens that may be present in the cell and thus facilitate removal of these potentially toxic compound. Binds with a high affinity to one molecule of heme or porphyrins. It binds metalloporphyrins, free porphyrins and N-methylprotoporphyrin with similar affinities.</text>
</comment>
<evidence type="ECO:0000256" key="4">
    <source>
        <dbReference type="ARBA" id="ARBA00022490"/>
    </source>
</evidence>
<gene>
    <name evidence="8 10" type="primary">HEBP1</name>
</gene>
<evidence type="ECO:0000256" key="2">
    <source>
        <dbReference type="ARBA" id="ARBA00009817"/>
    </source>
</evidence>
<feature type="region of interest" description="Disordered" evidence="7">
    <location>
        <begin position="192"/>
        <end position="213"/>
    </location>
</feature>
<comment type="subunit">
    <text evidence="3">Monomer.</text>
</comment>
<dbReference type="OrthoDB" id="9980274at2759"/>
<evidence type="ECO:0000256" key="1">
    <source>
        <dbReference type="ARBA" id="ARBA00004496"/>
    </source>
</evidence>
<feature type="region of interest" description="Disordered" evidence="7">
    <location>
        <begin position="147"/>
        <end position="171"/>
    </location>
</feature>
<accession>A0A384DDZ5</accession>
<comment type="similarity">
    <text evidence="2">Belongs to the HEBP family.</text>
</comment>
<dbReference type="STRING" id="29073.ENSUMAP00000002662"/>
<dbReference type="GO" id="GO:0005737">
    <property type="term" value="C:cytoplasm"/>
    <property type="evidence" value="ECO:0007669"/>
    <property type="project" value="UniProtKB-SubCell"/>
</dbReference>
<dbReference type="Gene3D" id="3.20.80.10">
    <property type="entry name" value="Regulatory factor, effector binding domain"/>
    <property type="match status" value="1"/>
</dbReference>
<dbReference type="InterPro" id="IPR011256">
    <property type="entry name" value="Reg_factor_effector_dom_sf"/>
</dbReference>
<evidence type="ECO:0000313" key="9">
    <source>
        <dbReference type="Proteomes" id="UP000261680"/>
    </source>
</evidence>
<sequence length="231" mass="26218">MLGMIKNSLFGSVETWPWQVLSKGGKEDVSFEERTCEGGRFATVEVTDKPVDEALREAMPKVMKYVGGTNDKGIGMGMTVPISFAVFPGDDGSLQKKLKVWFRIPNQFQSNPPVPTDDSIKIEERESITVYSLKDRLGEKMSRRFTLMPQHLPPPPAGHRGARRRNCRGRRELERRVKAQLRAVWGLRQGSRLRSPRRPAAYRPGGHGQLPERRLLLHRVRPSHEALRASQ</sequence>
<evidence type="ECO:0000256" key="7">
    <source>
        <dbReference type="SAM" id="MobiDB-lite"/>
    </source>
</evidence>
<dbReference type="GeneID" id="103677765"/>
<dbReference type="Pfam" id="PF04832">
    <property type="entry name" value="SOUL"/>
    <property type="match status" value="1"/>
</dbReference>
<reference evidence="10" key="2">
    <citation type="submission" date="2025-04" db="UniProtKB">
        <authorList>
            <consortium name="RefSeq"/>
        </authorList>
    </citation>
    <scope>IDENTIFICATION</scope>
    <source>
        <tissue evidence="10">Whole blood</tissue>
    </source>
</reference>
<evidence type="ECO:0000313" key="10">
    <source>
        <dbReference type="RefSeq" id="XP_008705232.1"/>
    </source>
</evidence>
<dbReference type="AlphaFoldDB" id="A0A384DDZ5"/>
<dbReference type="PANTHER" id="PTHR11220">
    <property type="entry name" value="HEME-BINDING PROTEIN-RELATED"/>
    <property type="match status" value="1"/>
</dbReference>
<dbReference type="PANTHER" id="PTHR11220:SF22">
    <property type="entry name" value="HEME-BINDING PROTEIN 1"/>
    <property type="match status" value="1"/>
</dbReference>
<keyword evidence="9" id="KW-1185">Reference proteome</keyword>
<proteinExistence type="inferred from homology"/>
<evidence type="ECO:0000256" key="6">
    <source>
        <dbReference type="ARBA" id="ARBA00040755"/>
    </source>
</evidence>
<reference evidence="8" key="1">
    <citation type="submission" date="2019-03" db="UniProtKB">
        <authorList>
            <consortium name="Ensembl"/>
        </authorList>
    </citation>
    <scope>IDENTIFICATION</scope>
</reference>
<dbReference type="Ensembl" id="ENSUMAT00000003295.1">
    <property type="protein sequence ID" value="ENSUMAP00000002662.1"/>
    <property type="gene ID" value="ENSUMAG00000002365.1"/>
</dbReference>
<evidence type="ECO:0000256" key="3">
    <source>
        <dbReference type="ARBA" id="ARBA00011245"/>
    </source>
</evidence>
<evidence type="ECO:0000313" key="8">
    <source>
        <dbReference type="Ensembl" id="ENSUMAP00000002662"/>
    </source>
</evidence>
<comment type="subcellular location">
    <subcellularLocation>
        <location evidence="1">Cytoplasm</location>
    </subcellularLocation>
</comment>
<dbReference type="Proteomes" id="UP000261680">
    <property type="component" value="Unplaced"/>
</dbReference>
<keyword evidence="4" id="KW-0963">Cytoplasm</keyword>
<protein>
    <recommendedName>
        <fullName evidence="6">Heme-binding protein 1</fullName>
    </recommendedName>
</protein>
<dbReference type="GeneTree" id="ENSGT00940000160320"/>
<dbReference type="CTD" id="50865"/>
<dbReference type="InterPro" id="IPR006917">
    <property type="entry name" value="SOUL_heme-bd"/>
</dbReference>
<name>A0A384DDZ5_URSMA</name>
<dbReference type="RefSeq" id="XP_008705232.1">
    <property type="nucleotide sequence ID" value="XM_008707010.2"/>
</dbReference>
<dbReference type="SUPFAM" id="SSF55136">
    <property type="entry name" value="Probable bacterial effector-binding domain"/>
    <property type="match status" value="1"/>
</dbReference>
<dbReference type="GO" id="GO:0020037">
    <property type="term" value="F:heme binding"/>
    <property type="evidence" value="ECO:0007669"/>
    <property type="project" value="TreeGrafter"/>
</dbReference>
<organism evidence="9 10">
    <name type="scientific">Ursus maritimus</name>
    <name type="common">Polar bear</name>
    <name type="synonym">Thalarctos maritimus</name>
    <dbReference type="NCBI Taxonomy" id="29073"/>
    <lineage>
        <taxon>Eukaryota</taxon>
        <taxon>Metazoa</taxon>
        <taxon>Chordata</taxon>
        <taxon>Craniata</taxon>
        <taxon>Vertebrata</taxon>
        <taxon>Euteleostomi</taxon>
        <taxon>Mammalia</taxon>
        <taxon>Eutheria</taxon>
        <taxon>Laurasiatheria</taxon>
        <taxon>Carnivora</taxon>
        <taxon>Caniformia</taxon>
        <taxon>Ursidae</taxon>
        <taxon>Ursus</taxon>
    </lineage>
</organism>